<dbReference type="PANTHER" id="PTHR43163">
    <property type="entry name" value="DIPEPTIDE TRANSPORT SYSTEM PERMEASE PROTEIN DPPB-RELATED"/>
    <property type="match status" value="1"/>
</dbReference>
<evidence type="ECO:0000256" key="6">
    <source>
        <dbReference type="ARBA" id="ARBA00023136"/>
    </source>
</evidence>
<keyword evidence="3" id="KW-1003">Cell membrane</keyword>
<evidence type="ECO:0000256" key="4">
    <source>
        <dbReference type="ARBA" id="ARBA00022692"/>
    </source>
</evidence>
<comment type="similarity">
    <text evidence="7">Belongs to the binding-protein-dependent transport system permease family.</text>
</comment>
<evidence type="ECO:0000259" key="8">
    <source>
        <dbReference type="PROSITE" id="PS50928"/>
    </source>
</evidence>
<feature type="transmembrane region" description="Helical" evidence="7">
    <location>
        <begin position="177"/>
        <end position="197"/>
    </location>
</feature>
<feature type="transmembrane region" description="Helical" evidence="7">
    <location>
        <begin position="231"/>
        <end position="257"/>
    </location>
</feature>
<evidence type="ECO:0000313" key="9">
    <source>
        <dbReference type="EMBL" id="AIJ49301.1"/>
    </source>
</evidence>
<evidence type="ECO:0000256" key="2">
    <source>
        <dbReference type="ARBA" id="ARBA00022448"/>
    </source>
</evidence>
<dbReference type="KEGG" id="ctes:O987_26160"/>
<keyword evidence="6 7" id="KW-0472">Membrane</keyword>
<dbReference type="CDD" id="cd06261">
    <property type="entry name" value="TM_PBP2"/>
    <property type="match status" value="1"/>
</dbReference>
<dbReference type="InterPro" id="IPR000515">
    <property type="entry name" value="MetI-like"/>
</dbReference>
<dbReference type="GO" id="GO:0005886">
    <property type="term" value="C:plasma membrane"/>
    <property type="evidence" value="ECO:0007669"/>
    <property type="project" value="UniProtKB-SubCell"/>
</dbReference>
<reference evidence="9 10" key="1">
    <citation type="journal article" date="2014" name="Genome Announc.">
        <title>Complete Genome Sequence of Polychlorinated Biphenyl Degrader Comamonas testosteroni TK102 (NBRC 109938).</title>
        <authorList>
            <person name="Fukuda K."/>
            <person name="Hosoyama A."/>
            <person name="Tsuchikane K."/>
            <person name="Ohji S."/>
            <person name="Yamazoe A."/>
            <person name="Fujita N."/>
            <person name="Shintani M."/>
            <person name="Kimbara K."/>
        </authorList>
    </citation>
    <scope>NUCLEOTIDE SEQUENCE [LARGE SCALE GENOMIC DNA]</scope>
    <source>
        <strain evidence="9">TK102</strain>
    </source>
</reference>
<dbReference type="Gene3D" id="1.10.3720.10">
    <property type="entry name" value="MetI-like"/>
    <property type="match status" value="1"/>
</dbReference>
<dbReference type="AlphaFoldDB" id="A0A076PX73"/>
<dbReference type="EMBL" id="CP006704">
    <property type="protein sequence ID" value="AIJ49301.1"/>
    <property type="molecule type" value="Genomic_DNA"/>
</dbReference>
<dbReference type="Pfam" id="PF00528">
    <property type="entry name" value="BPD_transp_1"/>
    <property type="match status" value="1"/>
</dbReference>
<dbReference type="RefSeq" id="WP_043375499.1">
    <property type="nucleotide sequence ID" value="NZ_CP006704.1"/>
</dbReference>
<feature type="domain" description="ABC transmembrane type-1" evidence="8">
    <location>
        <begin position="99"/>
        <end position="300"/>
    </location>
</feature>
<feature type="transmembrane region" description="Helical" evidence="7">
    <location>
        <begin position="105"/>
        <end position="130"/>
    </location>
</feature>
<evidence type="ECO:0000256" key="1">
    <source>
        <dbReference type="ARBA" id="ARBA00004651"/>
    </source>
</evidence>
<organism evidence="9 10">
    <name type="scientific">Comamonas testosteroni TK102</name>
    <dbReference type="NCBI Taxonomy" id="1392005"/>
    <lineage>
        <taxon>Bacteria</taxon>
        <taxon>Pseudomonadati</taxon>
        <taxon>Pseudomonadota</taxon>
        <taxon>Betaproteobacteria</taxon>
        <taxon>Burkholderiales</taxon>
        <taxon>Comamonadaceae</taxon>
        <taxon>Comamonas</taxon>
    </lineage>
</organism>
<evidence type="ECO:0000256" key="5">
    <source>
        <dbReference type="ARBA" id="ARBA00022989"/>
    </source>
</evidence>
<dbReference type="InterPro" id="IPR035906">
    <property type="entry name" value="MetI-like_sf"/>
</dbReference>
<dbReference type="GO" id="GO:0055085">
    <property type="term" value="P:transmembrane transport"/>
    <property type="evidence" value="ECO:0007669"/>
    <property type="project" value="InterPro"/>
</dbReference>
<comment type="subcellular location">
    <subcellularLocation>
        <location evidence="1 7">Cell membrane</location>
        <topology evidence="1 7">Multi-pass membrane protein</topology>
    </subcellularLocation>
</comment>
<keyword evidence="2 7" id="KW-0813">Transport</keyword>
<dbReference type="PANTHER" id="PTHR43163:SF6">
    <property type="entry name" value="DIPEPTIDE TRANSPORT SYSTEM PERMEASE PROTEIN DPPB-RELATED"/>
    <property type="match status" value="1"/>
</dbReference>
<gene>
    <name evidence="9" type="ORF">O987_26160</name>
</gene>
<dbReference type="Proteomes" id="UP000028782">
    <property type="component" value="Chromosome"/>
</dbReference>
<evidence type="ECO:0000313" key="10">
    <source>
        <dbReference type="Proteomes" id="UP000028782"/>
    </source>
</evidence>
<evidence type="ECO:0000256" key="7">
    <source>
        <dbReference type="RuleBase" id="RU363032"/>
    </source>
</evidence>
<protein>
    <submittedName>
        <fullName evidence="9">Peptide ABC transporter permease</fullName>
    </submittedName>
</protein>
<proteinExistence type="inferred from homology"/>
<dbReference type="PROSITE" id="PS50928">
    <property type="entry name" value="ABC_TM1"/>
    <property type="match status" value="1"/>
</dbReference>
<feature type="transmembrane region" description="Helical" evidence="7">
    <location>
        <begin position="277"/>
        <end position="300"/>
    </location>
</feature>
<dbReference type="HOGENOM" id="CLU_036879_0_2_4"/>
<keyword evidence="5 7" id="KW-1133">Transmembrane helix</keyword>
<name>A0A076PX73_COMTE</name>
<sequence>MSRRYLLGRIAQAALVLWAAFTASFILLQLLPGDAVLIKFLNPELGLGPQEIADIRAAYGADQPVWQQYLHTLGQFLTGHFGYSLQAGVPVSQGLATSLPPTLRLAGLGFSTAALLAIALAAAASLAPLAWLRNALQALPSVFVSVPVFWLGIMLIQVLSFRLGWIPVINPGPWEGLVLPTLTLAIPISAPLAQILLRNIDTVLAQPFVAVARAKGASRAWVLLHHVARNALLPALTIAGVLFGELLAGAVVTEAVFGLNGLGTLTQQAVGNQDTAVLQAVVVVSAAAFVLINLAVDLLYPLLDPRLRHSVENRA</sequence>
<keyword evidence="4 7" id="KW-0812">Transmembrane</keyword>
<feature type="transmembrane region" description="Helical" evidence="7">
    <location>
        <begin position="142"/>
        <end position="165"/>
    </location>
</feature>
<accession>A0A076PX73</accession>
<dbReference type="SUPFAM" id="SSF161098">
    <property type="entry name" value="MetI-like"/>
    <property type="match status" value="1"/>
</dbReference>
<evidence type="ECO:0000256" key="3">
    <source>
        <dbReference type="ARBA" id="ARBA00022475"/>
    </source>
</evidence>